<dbReference type="Gene3D" id="3.40.50.720">
    <property type="entry name" value="NAD(P)-binding Rossmann-like Domain"/>
    <property type="match status" value="2"/>
</dbReference>
<dbReference type="EMBL" id="NVMD01000006">
    <property type="protein sequence ID" value="PED15495.1"/>
    <property type="molecule type" value="Genomic_DNA"/>
</dbReference>
<dbReference type="Gene3D" id="1.10.1040.10">
    <property type="entry name" value="N-(1-d-carboxylethyl)-l-norvaline Dehydrogenase, domain 2"/>
    <property type="match status" value="1"/>
</dbReference>
<feature type="binding site" evidence="10">
    <location>
        <position position="307"/>
    </location>
    <ligand>
        <name>substrate</name>
    </ligand>
</feature>
<dbReference type="Pfam" id="PF03720">
    <property type="entry name" value="UDPG_MGDP_dh_C"/>
    <property type="match status" value="1"/>
</dbReference>
<dbReference type="AlphaFoldDB" id="A0A9X6U391"/>
<dbReference type="Pfam" id="PF03721">
    <property type="entry name" value="UDPG_MGDP_dh_N"/>
    <property type="match status" value="1"/>
</dbReference>
<dbReference type="InterPro" id="IPR014027">
    <property type="entry name" value="UDP-Glc/GDP-Man_DH_C"/>
</dbReference>
<protein>
    <recommendedName>
        <fullName evidence="4 8">UDP-glucose 6-dehydrogenase</fullName>
        <ecNumber evidence="3 8">1.1.1.22</ecNumber>
    </recommendedName>
</protein>
<feature type="binding site" evidence="10">
    <location>
        <position position="389"/>
    </location>
    <ligand>
        <name>substrate</name>
    </ligand>
</feature>
<proteinExistence type="inferred from homology"/>
<dbReference type="EC" id="1.1.1.22" evidence="3 8"/>
<evidence type="ECO:0000313" key="14">
    <source>
        <dbReference type="EMBL" id="PGZ02724.1"/>
    </source>
</evidence>
<dbReference type="GO" id="GO:0003979">
    <property type="term" value="F:UDP-glucose 6-dehydrogenase activity"/>
    <property type="evidence" value="ECO:0007669"/>
    <property type="project" value="UniProtKB-EC"/>
</dbReference>
<comment type="catalytic activity">
    <reaction evidence="7 8">
        <text>UDP-alpha-D-glucose + 2 NAD(+) + H2O = UDP-alpha-D-glucuronate + 2 NADH + 3 H(+)</text>
        <dbReference type="Rhea" id="RHEA:23596"/>
        <dbReference type="ChEBI" id="CHEBI:15377"/>
        <dbReference type="ChEBI" id="CHEBI:15378"/>
        <dbReference type="ChEBI" id="CHEBI:57540"/>
        <dbReference type="ChEBI" id="CHEBI:57945"/>
        <dbReference type="ChEBI" id="CHEBI:58052"/>
        <dbReference type="ChEBI" id="CHEBI:58885"/>
        <dbReference type="EC" id="1.1.1.22"/>
    </reaction>
</comment>
<feature type="binding site" evidence="10">
    <location>
        <begin position="243"/>
        <end position="247"/>
    </location>
    <ligand>
        <name>substrate</name>
    </ligand>
</feature>
<comment type="similarity">
    <text evidence="2 8">Belongs to the UDP-glucose/GDP-mannose dehydrogenase family.</text>
</comment>
<dbReference type="PIRSF" id="PIRSF000124">
    <property type="entry name" value="UDPglc_GDPman_dh"/>
    <property type="match status" value="1"/>
</dbReference>
<dbReference type="PIRSF" id="PIRSF500134">
    <property type="entry name" value="UDPglc_DH_bac"/>
    <property type="match status" value="1"/>
</dbReference>
<dbReference type="InterPro" id="IPR014026">
    <property type="entry name" value="UDP-Glc/GDP-Man_DH_dimer"/>
</dbReference>
<evidence type="ECO:0000259" key="12">
    <source>
        <dbReference type="SMART" id="SM00984"/>
    </source>
</evidence>
<evidence type="ECO:0000313" key="13">
    <source>
        <dbReference type="EMBL" id="PED15495.1"/>
    </source>
</evidence>
<feature type="binding site" evidence="10">
    <location>
        <begin position="143"/>
        <end position="146"/>
    </location>
    <ligand>
        <name>substrate</name>
    </ligand>
</feature>
<evidence type="ECO:0000256" key="3">
    <source>
        <dbReference type="ARBA" id="ARBA00012954"/>
    </source>
</evidence>
<evidence type="ECO:0000256" key="9">
    <source>
        <dbReference type="PIRSR" id="PIRSR500134-1"/>
    </source>
</evidence>
<dbReference type="PANTHER" id="PTHR43750">
    <property type="entry name" value="UDP-GLUCOSE 6-DEHYDROGENASE TUAD"/>
    <property type="match status" value="1"/>
</dbReference>
<dbReference type="SUPFAM" id="SSF48179">
    <property type="entry name" value="6-phosphogluconate dehydrogenase C-terminal domain-like"/>
    <property type="match status" value="1"/>
</dbReference>
<feature type="binding site" evidence="10">
    <location>
        <position position="251"/>
    </location>
    <ligand>
        <name>substrate</name>
    </ligand>
</feature>
<name>A0A9X6U391_BACTU</name>
<feature type="binding site" evidence="10">
    <location>
        <position position="308"/>
    </location>
    <ligand>
        <name>substrate</name>
    </ligand>
</feature>
<feature type="binding site" evidence="11">
    <location>
        <position position="257"/>
    </location>
    <ligand>
        <name>NAD(+)</name>
        <dbReference type="ChEBI" id="CHEBI:57540"/>
    </ligand>
</feature>
<dbReference type="SUPFAM" id="SSF52413">
    <property type="entry name" value="UDP-glucose/GDP-mannose dehydrogenase C-terminal domain"/>
    <property type="match status" value="1"/>
</dbReference>
<dbReference type="InterPro" id="IPR001732">
    <property type="entry name" value="UDP-Glc/GDP-Man_DH_N"/>
</dbReference>
<evidence type="ECO:0000256" key="10">
    <source>
        <dbReference type="PIRSR" id="PIRSR500134-2"/>
    </source>
</evidence>
<dbReference type="SUPFAM" id="SSF51735">
    <property type="entry name" value="NAD(P)-binding Rossmann-fold domains"/>
    <property type="match status" value="1"/>
</dbReference>
<dbReference type="InterPro" id="IPR008927">
    <property type="entry name" value="6-PGluconate_DH-like_C_sf"/>
</dbReference>
<evidence type="ECO:0000256" key="8">
    <source>
        <dbReference type="PIRNR" id="PIRNR000124"/>
    </source>
</evidence>
<dbReference type="SMART" id="SM00984">
    <property type="entry name" value="UDPG_MGDP_dh_C"/>
    <property type="match status" value="1"/>
</dbReference>
<dbReference type="EMBL" id="NUPM01000010">
    <property type="protein sequence ID" value="PGZ02724.1"/>
    <property type="molecule type" value="Genomic_DNA"/>
</dbReference>
<feature type="binding site" evidence="10">
    <location>
        <position position="198"/>
    </location>
    <ligand>
        <name>substrate</name>
    </ligand>
</feature>
<dbReference type="InterPro" id="IPR028357">
    <property type="entry name" value="UDPglc_DH_bac"/>
</dbReference>
<dbReference type="PANTHER" id="PTHR43750:SF2">
    <property type="entry name" value="UDP-GLUCOSE 6-DEHYDROGENASE"/>
    <property type="match status" value="1"/>
</dbReference>
<dbReference type="RefSeq" id="WP_097877311.1">
    <property type="nucleotide sequence ID" value="NZ_JBALLD010000001.1"/>
</dbReference>
<keyword evidence="5 8" id="KW-0560">Oxidoreductase</keyword>
<dbReference type="Proteomes" id="UP000220127">
    <property type="component" value="Unassembled WGS sequence"/>
</dbReference>
<keyword evidence="6 8" id="KW-0520">NAD</keyword>
<feature type="binding site" evidence="11">
    <location>
        <position position="84"/>
    </location>
    <ligand>
        <name>NAD(+)</name>
        <dbReference type="ChEBI" id="CHEBI:57540"/>
    </ligand>
</feature>
<evidence type="ECO:0000256" key="6">
    <source>
        <dbReference type="ARBA" id="ARBA00023027"/>
    </source>
</evidence>
<dbReference type="InterPro" id="IPR013328">
    <property type="entry name" value="6PGD_dom2"/>
</dbReference>
<dbReference type="GO" id="GO:0051287">
    <property type="term" value="F:NAD binding"/>
    <property type="evidence" value="ECO:0007669"/>
    <property type="project" value="InterPro"/>
</dbReference>
<gene>
    <name evidence="14" type="ORF">COE48_15300</name>
    <name evidence="13" type="ORF">CON01_04820</name>
</gene>
<dbReference type="InterPro" id="IPR036291">
    <property type="entry name" value="NAD(P)-bd_dom_sf"/>
</dbReference>
<organism evidence="13 15">
    <name type="scientific">Bacillus thuringiensis</name>
    <dbReference type="NCBI Taxonomy" id="1428"/>
    <lineage>
        <taxon>Bacteria</taxon>
        <taxon>Bacillati</taxon>
        <taxon>Bacillota</taxon>
        <taxon>Bacilli</taxon>
        <taxon>Bacillales</taxon>
        <taxon>Bacillaceae</taxon>
        <taxon>Bacillus</taxon>
        <taxon>Bacillus cereus group</taxon>
    </lineage>
</organism>
<dbReference type="InterPro" id="IPR036220">
    <property type="entry name" value="UDP-Glc/GDP-Man_DH_C_sf"/>
</dbReference>
<dbReference type="GO" id="GO:0000271">
    <property type="term" value="P:polysaccharide biosynthetic process"/>
    <property type="evidence" value="ECO:0007669"/>
    <property type="project" value="InterPro"/>
</dbReference>
<feature type="binding site" evidence="11">
    <location>
        <position position="35"/>
    </location>
    <ligand>
        <name>NAD(+)</name>
        <dbReference type="ChEBI" id="CHEBI:57540"/>
    </ligand>
</feature>
<feature type="binding site" evidence="11">
    <location>
        <position position="146"/>
    </location>
    <ligand>
        <name>NAD(+)</name>
        <dbReference type="ChEBI" id="CHEBI:57540"/>
    </ligand>
</feature>
<dbReference type="InterPro" id="IPR017476">
    <property type="entry name" value="UDP-Glc/GDP-Man"/>
</dbReference>
<feature type="active site" description="Nucleophile" evidence="9">
    <location>
        <position position="254"/>
    </location>
</feature>
<evidence type="ECO:0000256" key="7">
    <source>
        <dbReference type="ARBA" id="ARBA00047473"/>
    </source>
</evidence>
<comment type="pathway">
    <text evidence="1">Nucleotide-sugar biosynthesis; UDP-alpha-D-glucuronate biosynthesis; UDP-alpha-D-glucuronate from UDP-alpha-D-glucose: step 1/1.</text>
</comment>
<comment type="caution">
    <text evidence="13">The sequence shown here is derived from an EMBL/GenBank/DDBJ whole genome shotgun (WGS) entry which is preliminary data.</text>
</comment>
<feature type="domain" description="UDP-glucose/GDP-mannose dehydrogenase C-terminal" evidence="12">
    <location>
        <begin position="301"/>
        <end position="388"/>
    </location>
</feature>
<evidence type="ECO:0000256" key="11">
    <source>
        <dbReference type="PIRSR" id="PIRSR500134-3"/>
    </source>
</evidence>
<accession>A0A9X6U391</accession>
<evidence type="ECO:0000256" key="2">
    <source>
        <dbReference type="ARBA" id="ARBA00006601"/>
    </source>
</evidence>
<evidence type="ECO:0000313" key="15">
    <source>
        <dbReference type="Proteomes" id="UP000220127"/>
    </source>
</evidence>
<feature type="binding site" evidence="11">
    <location>
        <position position="119"/>
    </location>
    <ligand>
        <name>NAD(+)</name>
        <dbReference type="ChEBI" id="CHEBI:57540"/>
    </ligand>
</feature>
<evidence type="ECO:0000313" key="16">
    <source>
        <dbReference type="Proteomes" id="UP000223445"/>
    </source>
</evidence>
<evidence type="ECO:0000256" key="1">
    <source>
        <dbReference type="ARBA" id="ARBA00004701"/>
    </source>
</evidence>
<dbReference type="NCBIfam" id="TIGR03026">
    <property type="entry name" value="NDP-sugDHase"/>
    <property type="match status" value="1"/>
</dbReference>
<evidence type="ECO:0000256" key="5">
    <source>
        <dbReference type="ARBA" id="ARBA00023002"/>
    </source>
</evidence>
<evidence type="ECO:0000256" key="4">
    <source>
        <dbReference type="ARBA" id="ARBA00015132"/>
    </source>
</evidence>
<feature type="binding site" evidence="11">
    <location>
        <position position="30"/>
    </location>
    <ligand>
        <name>NAD(+)</name>
        <dbReference type="ChEBI" id="CHEBI:57540"/>
    </ligand>
</feature>
<dbReference type="Proteomes" id="UP000223445">
    <property type="component" value="Unassembled WGS sequence"/>
</dbReference>
<dbReference type="Pfam" id="PF00984">
    <property type="entry name" value="UDPG_MGDP_dh"/>
    <property type="match status" value="1"/>
</dbReference>
<reference evidence="15 16" key="1">
    <citation type="submission" date="2017-09" db="EMBL/GenBank/DDBJ databases">
        <title>Large-scale bioinformatics analysis of Bacillus genomes uncovers conserved roles of natural products in bacterial physiology.</title>
        <authorList>
            <consortium name="Agbiome Team Llc"/>
            <person name="Bleich R.M."/>
            <person name="Grubbs K.J."/>
            <person name="Santa Maria K.C."/>
            <person name="Allen S.E."/>
            <person name="Farag S."/>
            <person name="Shank E.A."/>
            <person name="Bowers A."/>
        </authorList>
    </citation>
    <scope>NUCLEOTIDE SEQUENCE [LARGE SCALE GENOMIC DNA]</scope>
    <source>
        <strain evidence="14 16">AFS030179</strain>
        <strain evidence="13 15">AFS094940</strain>
    </source>
</reference>
<feature type="binding site" evidence="11">
    <location>
        <position position="315"/>
    </location>
    <ligand>
        <name>NAD(+)</name>
        <dbReference type="ChEBI" id="CHEBI:57540"/>
    </ligand>
</feature>
<sequence>MRKIAVAGTGYVGLSNAILMAQHNEVIALDIIQEKVDMLNNRKSPIIDNELEEFLVEKNLNLTATTDSYKAFKDAEYVIIATPTNYDPEKNYFNTRTVEAVIATVLSVNPEAIMVIKSTVPVGYTEKVKEKFETDNIIFSPEFLREGRALYDNLHPSRIIVGEQSDRAKIFADLLAQGAIKEDIPILFTNSTEAEAIKLFANTYLAMRVAYFNELDSYAEIRGLDAKQIIEGVGLDPRIGNHYNNPSFGYGGYCLPKDTKQLLANYTDIPNNIMTAVVEANRTRKDHIAEMIIRKNPKVVGIYRLTMKMDSDNFRQSAVQGIMKRIKAKGIEVVVYEPTLHKESFYNSEVINDFKEFKKISDVIIANRLTRDLEEVRDKVYTRDLFSRD</sequence>